<evidence type="ECO:0000313" key="3">
    <source>
        <dbReference type="Proteomes" id="UP001152798"/>
    </source>
</evidence>
<dbReference type="Proteomes" id="UP001152798">
    <property type="component" value="Chromosome 1"/>
</dbReference>
<feature type="region of interest" description="Disordered" evidence="1">
    <location>
        <begin position="1"/>
        <end position="26"/>
    </location>
</feature>
<reference evidence="2" key="1">
    <citation type="submission" date="2022-01" db="EMBL/GenBank/DDBJ databases">
        <authorList>
            <person name="King R."/>
        </authorList>
    </citation>
    <scope>NUCLEOTIDE SEQUENCE</scope>
</reference>
<keyword evidence="3" id="KW-1185">Reference proteome</keyword>
<name>A0A9P0GX63_NEZVI</name>
<sequence>MKQWAVNPSVEIMNNDPIDESKEKKLDPLKRQSAKRLRGFGRRGVHLTADLKLNLRCMLQGAAHEGAPRLQVPAEEEAQEPDPEEGDEAVPRGGPQPAASAAASSGHRGQAPPPATLPLPALSPRRPRPEQDGRPRLSRSVRQVLVLCGGGRGLLAGPLWLPREAAVAGTRDMKAAPSPARWGGTGTPHLALVAAPEGAPATARVVHLTADIFRFYFLS</sequence>
<organism evidence="2 3">
    <name type="scientific">Nezara viridula</name>
    <name type="common">Southern green stink bug</name>
    <name type="synonym">Cimex viridulus</name>
    <dbReference type="NCBI Taxonomy" id="85310"/>
    <lineage>
        <taxon>Eukaryota</taxon>
        <taxon>Metazoa</taxon>
        <taxon>Ecdysozoa</taxon>
        <taxon>Arthropoda</taxon>
        <taxon>Hexapoda</taxon>
        <taxon>Insecta</taxon>
        <taxon>Pterygota</taxon>
        <taxon>Neoptera</taxon>
        <taxon>Paraneoptera</taxon>
        <taxon>Hemiptera</taxon>
        <taxon>Heteroptera</taxon>
        <taxon>Panheteroptera</taxon>
        <taxon>Pentatomomorpha</taxon>
        <taxon>Pentatomoidea</taxon>
        <taxon>Pentatomidae</taxon>
        <taxon>Pentatominae</taxon>
        <taxon>Nezara</taxon>
    </lineage>
</organism>
<feature type="compositionally biased region" description="Acidic residues" evidence="1">
    <location>
        <begin position="74"/>
        <end position="88"/>
    </location>
</feature>
<dbReference type="AlphaFoldDB" id="A0A9P0GX63"/>
<dbReference type="EMBL" id="OV725077">
    <property type="protein sequence ID" value="CAH1389383.1"/>
    <property type="molecule type" value="Genomic_DNA"/>
</dbReference>
<protein>
    <submittedName>
        <fullName evidence="2">Uncharacterized protein</fullName>
    </submittedName>
</protein>
<gene>
    <name evidence="2" type="ORF">NEZAVI_LOCUS800</name>
</gene>
<evidence type="ECO:0000313" key="2">
    <source>
        <dbReference type="EMBL" id="CAH1389383.1"/>
    </source>
</evidence>
<feature type="region of interest" description="Disordered" evidence="1">
    <location>
        <begin position="67"/>
        <end position="137"/>
    </location>
</feature>
<proteinExistence type="predicted"/>
<evidence type="ECO:0000256" key="1">
    <source>
        <dbReference type="SAM" id="MobiDB-lite"/>
    </source>
</evidence>
<accession>A0A9P0GX63</accession>